<evidence type="ECO:0000256" key="2">
    <source>
        <dbReference type="PROSITE-ProRule" id="PRU00335"/>
    </source>
</evidence>
<name>A0ABY3RCI9_9BRAD</name>
<dbReference type="PANTHER" id="PTHR30055">
    <property type="entry name" value="HTH-TYPE TRANSCRIPTIONAL REGULATOR RUTR"/>
    <property type="match status" value="1"/>
</dbReference>
<dbReference type="PANTHER" id="PTHR30055:SF146">
    <property type="entry name" value="HTH-TYPE TRANSCRIPTIONAL DUAL REGULATOR CECR"/>
    <property type="match status" value="1"/>
</dbReference>
<dbReference type="Gene3D" id="1.10.357.10">
    <property type="entry name" value="Tetracycline Repressor, domain 2"/>
    <property type="match status" value="1"/>
</dbReference>
<sequence length="240" mass="26205">MPQPTAQLDLPGVTPSRQRRSREMTLALLEAGAELLCTRSLAELSISELCAHIGATVGAFYSRFDSKEAYFNALLALTLQDGREQLLRLPPVNPVTSGGLDAQCRLLVRGIVLWMRRHKGVLRAALVRSERGPHDWTGFKDLAQALSERAAVVLLPVMCGTAAPRMRAGAADERRTIAFGFQVVLGTLVNAILNDPGPLSIDDDEISDRLGECLFLLLRARRDTAPPRPPRKPQAGRGPR</sequence>
<dbReference type="Pfam" id="PF00440">
    <property type="entry name" value="TetR_N"/>
    <property type="match status" value="1"/>
</dbReference>
<dbReference type="SUPFAM" id="SSF46689">
    <property type="entry name" value="Homeodomain-like"/>
    <property type="match status" value="1"/>
</dbReference>
<accession>A0ABY3RCI9</accession>
<dbReference type="EMBL" id="CP088156">
    <property type="protein sequence ID" value="UFZ04924.1"/>
    <property type="molecule type" value="Genomic_DNA"/>
</dbReference>
<evidence type="ECO:0000259" key="3">
    <source>
        <dbReference type="PROSITE" id="PS50977"/>
    </source>
</evidence>
<feature type="domain" description="HTH tetR-type" evidence="3">
    <location>
        <begin position="22"/>
        <end position="82"/>
    </location>
</feature>
<evidence type="ECO:0000313" key="5">
    <source>
        <dbReference type="Proteomes" id="UP001431010"/>
    </source>
</evidence>
<dbReference type="InterPro" id="IPR009057">
    <property type="entry name" value="Homeodomain-like_sf"/>
</dbReference>
<dbReference type="PROSITE" id="PS50977">
    <property type="entry name" value="HTH_TETR_2"/>
    <property type="match status" value="1"/>
</dbReference>
<proteinExistence type="predicted"/>
<keyword evidence="5" id="KW-1185">Reference proteome</keyword>
<keyword evidence="1 2" id="KW-0238">DNA-binding</keyword>
<dbReference type="InterPro" id="IPR050109">
    <property type="entry name" value="HTH-type_TetR-like_transc_reg"/>
</dbReference>
<dbReference type="InterPro" id="IPR001647">
    <property type="entry name" value="HTH_TetR"/>
</dbReference>
<evidence type="ECO:0000313" key="4">
    <source>
        <dbReference type="EMBL" id="UFZ04924.1"/>
    </source>
</evidence>
<dbReference type="RefSeq" id="WP_231322375.1">
    <property type="nucleotide sequence ID" value="NZ_CP088156.1"/>
</dbReference>
<protein>
    <submittedName>
        <fullName evidence="4">TetR/AcrR family transcriptional regulator</fullName>
    </submittedName>
</protein>
<organism evidence="4 5">
    <name type="scientific">Bradyrhizobium ontarionense</name>
    <dbReference type="NCBI Taxonomy" id="2898149"/>
    <lineage>
        <taxon>Bacteria</taxon>
        <taxon>Pseudomonadati</taxon>
        <taxon>Pseudomonadota</taxon>
        <taxon>Alphaproteobacteria</taxon>
        <taxon>Hyphomicrobiales</taxon>
        <taxon>Nitrobacteraceae</taxon>
        <taxon>Bradyrhizobium</taxon>
    </lineage>
</organism>
<evidence type="ECO:0000256" key="1">
    <source>
        <dbReference type="ARBA" id="ARBA00023125"/>
    </source>
</evidence>
<dbReference type="Proteomes" id="UP001431010">
    <property type="component" value="Chromosome"/>
</dbReference>
<gene>
    <name evidence="4" type="ORF">LQG66_00960</name>
</gene>
<feature type="DNA-binding region" description="H-T-H motif" evidence="2">
    <location>
        <begin position="45"/>
        <end position="64"/>
    </location>
</feature>
<reference evidence="4" key="1">
    <citation type="journal article" date="2024" name="Antonie Van Leeuwenhoek">
        <title>Bradyrhizobium ontarionense sp. nov., a novel bacterial symbiont isolated from Aeschynomene indica (Indian jointvetch), harbours photosynthesis, nitrogen fixation and nitrous oxide (N2O) reductase genes.</title>
        <authorList>
            <person name="Bromfield E.S.P."/>
            <person name="Cloutier S."/>
        </authorList>
    </citation>
    <scope>NUCLEOTIDE SEQUENCE</scope>
    <source>
        <strain evidence="4">A19</strain>
    </source>
</reference>